<dbReference type="WBParaSite" id="Pan_g16036.t1">
    <property type="protein sequence ID" value="Pan_g16036.t1"/>
    <property type="gene ID" value="Pan_g16036"/>
</dbReference>
<dbReference type="Gene3D" id="3.30.710.10">
    <property type="entry name" value="Potassium Channel Kv1.1, Chain A"/>
    <property type="match status" value="1"/>
</dbReference>
<dbReference type="Gene3D" id="1.25.40.420">
    <property type="match status" value="1"/>
</dbReference>
<protein>
    <submittedName>
        <fullName evidence="3">BACK domain-containing protein</fullName>
    </submittedName>
</protein>
<dbReference type="Proteomes" id="UP000492821">
    <property type="component" value="Unassembled WGS sequence"/>
</dbReference>
<dbReference type="InterPro" id="IPR011333">
    <property type="entry name" value="SKP1/BTB/POZ_sf"/>
</dbReference>
<proteinExistence type="predicted"/>
<reference evidence="3" key="2">
    <citation type="submission" date="2020-10" db="UniProtKB">
        <authorList>
            <consortium name="WormBaseParasite"/>
        </authorList>
    </citation>
    <scope>IDENTIFICATION</scope>
</reference>
<organism evidence="2 3">
    <name type="scientific">Panagrellus redivivus</name>
    <name type="common">Microworm</name>
    <dbReference type="NCBI Taxonomy" id="6233"/>
    <lineage>
        <taxon>Eukaryota</taxon>
        <taxon>Metazoa</taxon>
        <taxon>Ecdysozoa</taxon>
        <taxon>Nematoda</taxon>
        <taxon>Chromadorea</taxon>
        <taxon>Rhabditida</taxon>
        <taxon>Tylenchina</taxon>
        <taxon>Panagrolaimomorpha</taxon>
        <taxon>Panagrolaimoidea</taxon>
        <taxon>Panagrolaimidae</taxon>
        <taxon>Panagrellus</taxon>
    </lineage>
</organism>
<evidence type="ECO:0000313" key="2">
    <source>
        <dbReference type="Proteomes" id="UP000492821"/>
    </source>
</evidence>
<dbReference type="CDD" id="cd14733">
    <property type="entry name" value="BACK"/>
    <property type="match status" value="1"/>
</dbReference>
<sequence>MFTHDTEEKRTGIVKVTDLDFTTVKNAVDFCYGLSLTDKTTAELLNVHAFGDKYDIQVMVKKVSSWVLSNLNPFNFCLILNHAWVTSNDDLKTKCIQYYRDNVEQVALTPEFAELEKEVLRDLIGKSRFLDKTT</sequence>
<dbReference type="InterPro" id="IPR011705">
    <property type="entry name" value="BACK"/>
</dbReference>
<feature type="domain" description="BACK" evidence="1">
    <location>
        <begin position="79"/>
        <end position="128"/>
    </location>
</feature>
<dbReference type="InterPro" id="IPR044714">
    <property type="entry name" value="AtSIBP1-like"/>
</dbReference>
<name>A0A7E4V3B8_PANRE</name>
<dbReference type="AlphaFoldDB" id="A0A7E4V3B8"/>
<evidence type="ECO:0000313" key="3">
    <source>
        <dbReference type="WBParaSite" id="Pan_g16036.t1"/>
    </source>
</evidence>
<evidence type="ECO:0000259" key="1">
    <source>
        <dbReference type="Pfam" id="PF07707"/>
    </source>
</evidence>
<keyword evidence="2" id="KW-1185">Reference proteome</keyword>
<dbReference type="PANTHER" id="PTHR46672">
    <property type="entry name" value="OS08G0495500 PROTEIN-RELATED"/>
    <property type="match status" value="1"/>
</dbReference>
<dbReference type="PANTHER" id="PTHR46672:SF1">
    <property type="entry name" value="OS08G0103600 PROTEIN"/>
    <property type="match status" value="1"/>
</dbReference>
<accession>A0A7E4V3B8</accession>
<dbReference type="Pfam" id="PF07707">
    <property type="entry name" value="BACK"/>
    <property type="match status" value="1"/>
</dbReference>
<reference evidence="2" key="1">
    <citation type="journal article" date="2013" name="Genetics">
        <title>The draft genome and transcriptome of Panagrellus redivivus are shaped by the harsh demands of a free-living lifestyle.</title>
        <authorList>
            <person name="Srinivasan J."/>
            <person name="Dillman A.R."/>
            <person name="Macchietto M.G."/>
            <person name="Heikkinen L."/>
            <person name="Lakso M."/>
            <person name="Fracchia K.M."/>
            <person name="Antoshechkin I."/>
            <person name="Mortazavi A."/>
            <person name="Wong G."/>
            <person name="Sternberg P.W."/>
        </authorList>
    </citation>
    <scope>NUCLEOTIDE SEQUENCE [LARGE SCALE GENOMIC DNA]</scope>
    <source>
        <strain evidence="2">MT8872</strain>
    </source>
</reference>